<dbReference type="EMBL" id="CAJHNH020000498">
    <property type="protein sequence ID" value="CAG5118113.1"/>
    <property type="molecule type" value="Genomic_DNA"/>
</dbReference>
<dbReference type="OrthoDB" id="6161071at2759"/>
<dbReference type="Pfam" id="PF09596">
    <property type="entry name" value="MamL-1"/>
    <property type="match status" value="1"/>
</dbReference>
<evidence type="ECO:0000256" key="8">
    <source>
        <dbReference type="SAM" id="MobiDB-lite"/>
    </source>
</evidence>
<dbReference type="GO" id="GO:0007221">
    <property type="term" value="P:positive regulation of transcription of Notch receptor target"/>
    <property type="evidence" value="ECO:0007669"/>
    <property type="project" value="InterPro"/>
</dbReference>
<comment type="similarity">
    <text evidence="2">Belongs to the mastermind family.</text>
</comment>
<reference evidence="10" key="1">
    <citation type="submission" date="2021-04" db="EMBL/GenBank/DDBJ databases">
        <authorList>
            <consortium name="Molecular Ecology Group"/>
        </authorList>
    </citation>
    <scope>NUCLEOTIDE SEQUENCE</scope>
</reference>
<dbReference type="GO" id="GO:0003713">
    <property type="term" value="F:transcription coactivator activity"/>
    <property type="evidence" value="ECO:0007669"/>
    <property type="project" value="InterPro"/>
</dbReference>
<evidence type="ECO:0000256" key="4">
    <source>
        <dbReference type="ARBA" id="ARBA00023015"/>
    </source>
</evidence>
<evidence type="ECO:0000256" key="5">
    <source>
        <dbReference type="ARBA" id="ARBA00023159"/>
    </source>
</evidence>
<evidence type="ECO:0000313" key="10">
    <source>
        <dbReference type="EMBL" id="CAG5118113.1"/>
    </source>
</evidence>
<dbReference type="InterPro" id="IPR046369">
    <property type="entry name" value="MAML1-3"/>
</dbReference>
<sequence>MGDFFAPKKKDVVDKLRQRLARYRHHHLATADRYLLARQGIYEQQKQDTLLLRQRCLEGKAKKVKQSKTGRDSNSQSDHRNLVVT</sequence>
<organism evidence="10 11">
    <name type="scientific">Candidula unifasciata</name>
    <dbReference type="NCBI Taxonomy" id="100452"/>
    <lineage>
        <taxon>Eukaryota</taxon>
        <taxon>Metazoa</taxon>
        <taxon>Spiralia</taxon>
        <taxon>Lophotrochozoa</taxon>
        <taxon>Mollusca</taxon>
        <taxon>Gastropoda</taxon>
        <taxon>Heterobranchia</taxon>
        <taxon>Euthyneura</taxon>
        <taxon>Panpulmonata</taxon>
        <taxon>Eupulmonata</taxon>
        <taxon>Stylommatophora</taxon>
        <taxon>Helicina</taxon>
        <taxon>Helicoidea</taxon>
        <taxon>Geomitridae</taxon>
        <taxon>Candidula</taxon>
    </lineage>
</organism>
<keyword evidence="3" id="KW-0914">Notch signaling pathway</keyword>
<dbReference type="Proteomes" id="UP000678393">
    <property type="component" value="Unassembled WGS sequence"/>
</dbReference>
<comment type="subcellular location">
    <subcellularLocation>
        <location evidence="1">Nucleus speckle</location>
    </subcellularLocation>
</comment>
<feature type="domain" description="Neurogenic mastermind-like N-terminal" evidence="9">
    <location>
        <begin position="7"/>
        <end position="66"/>
    </location>
</feature>
<dbReference type="PANTHER" id="PTHR15692">
    <property type="entry name" value="MASTERMIND-LIKE"/>
    <property type="match status" value="1"/>
</dbReference>
<dbReference type="GO" id="GO:0016607">
    <property type="term" value="C:nuclear speck"/>
    <property type="evidence" value="ECO:0007669"/>
    <property type="project" value="UniProtKB-SubCell"/>
</dbReference>
<keyword evidence="4" id="KW-0805">Transcription regulation</keyword>
<dbReference type="InterPro" id="IPR019082">
    <property type="entry name" value="Mastermind-like_N"/>
</dbReference>
<protein>
    <recommendedName>
        <fullName evidence="9">Neurogenic mastermind-like N-terminal domain-containing protein</fullName>
    </recommendedName>
</protein>
<keyword evidence="11" id="KW-1185">Reference proteome</keyword>
<gene>
    <name evidence="10" type="ORF">CUNI_LOCUS3671</name>
</gene>
<evidence type="ECO:0000256" key="3">
    <source>
        <dbReference type="ARBA" id="ARBA00022976"/>
    </source>
</evidence>
<dbReference type="PANTHER" id="PTHR15692:SF20">
    <property type="entry name" value="NEUROGENIC MASTERMIND-LIKE N-TERMINAL DOMAIN-CONTAINING PROTEIN"/>
    <property type="match status" value="1"/>
</dbReference>
<evidence type="ECO:0000256" key="7">
    <source>
        <dbReference type="ARBA" id="ARBA00023242"/>
    </source>
</evidence>
<feature type="non-terminal residue" evidence="10">
    <location>
        <position position="85"/>
    </location>
</feature>
<keyword evidence="5" id="KW-0010">Activator</keyword>
<dbReference type="InterPro" id="IPR046370">
    <property type="entry name" value="MAML_N_sf"/>
</dbReference>
<evidence type="ECO:0000313" key="11">
    <source>
        <dbReference type="Proteomes" id="UP000678393"/>
    </source>
</evidence>
<keyword evidence="6" id="KW-0804">Transcription</keyword>
<accession>A0A8S3YM78</accession>
<proteinExistence type="inferred from homology"/>
<evidence type="ECO:0000256" key="1">
    <source>
        <dbReference type="ARBA" id="ARBA00004324"/>
    </source>
</evidence>
<feature type="region of interest" description="Disordered" evidence="8">
    <location>
        <begin position="60"/>
        <end position="85"/>
    </location>
</feature>
<dbReference type="SMART" id="SM01275">
    <property type="entry name" value="MamL-1"/>
    <property type="match status" value="1"/>
</dbReference>
<name>A0A8S3YM78_9EUPU</name>
<evidence type="ECO:0000256" key="2">
    <source>
        <dbReference type="ARBA" id="ARBA00008081"/>
    </source>
</evidence>
<evidence type="ECO:0000256" key="6">
    <source>
        <dbReference type="ARBA" id="ARBA00023163"/>
    </source>
</evidence>
<dbReference type="AlphaFoldDB" id="A0A8S3YM78"/>
<dbReference type="Gene3D" id="6.10.250.970">
    <property type="match status" value="1"/>
</dbReference>
<keyword evidence="7" id="KW-0539">Nucleus</keyword>
<comment type="caution">
    <text evidence="10">The sequence shown here is derived from an EMBL/GenBank/DDBJ whole genome shotgun (WGS) entry which is preliminary data.</text>
</comment>
<evidence type="ECO:0000259" key="9">
    <source>
        <dbReference type="SMART" id="SM01275"/>
    </source>
</evidence>